<reference evidence="3" key="1">
    <citation type="journal article" date="2020" name="Genome Biol.">
        <title>Gamete binning: chromosome-level and haplotype-resolved genome assembly enabled by high-throughput single-cell sequencing of gamete genomes.</title>
        <authorList>
            <person name="Campoy J.A."/>
            <person name="Sun H."/>
            <person name="Goel M."/>
            <person name="Jiao W.-B."/>
            <person name="Folz-Donahue K."/>
            <person name="Wang N."/>
            <person name="Rubio M."/>
            <person name="Liu C."/>
            <person name="Kukat C."/>
            <person name="Ruiz D."/>
            <person name="Huettel B."/>
            <person name="Schneeberger K."/>
        </authorList>
    </citation>
    <scope>NUCLEOTIDE SEQUENCE [LARGE SCALE GENOMIC DNA]</scope>
    <source>
        <strain evidence="3">cv. Rojo Pasion</strain>
    </source>
</reference>
<name>A0A6J5XYT8_PRUAR</name>
<dbReference type="EMBL" id="CAEKKB010000007">
    <property type="protein sequence ID" value="CAB4316214.1"/>
    <property type="molecule type" value="Genomic_DNA"/>
</dbReference>
<feature type="transmembrane region" description="Helical" evidence="1">
    <location>
        <begin position="6"/>
        <end position="26"/>
    </location>
</feature>
<dbReference type="PROSITE" id="PS51257">
    <property type="entry name" value="PROKAR_LIPOPROTEIN"/>
    <property type="match status" value="1"/>
</dbReference>
<keyword evidence="3" id="KW-1185">Reference proteome</keyword>
<dbReference type="Proteomes" id="UP000507245">
    <property type="component" value="Unassembled WGS sequence"/>
</dbReference>
<dbReference type="AlphaFoldDB" id="A0A6J5XYT8"/>
<gene>
    <name evidence="2" type="ORF">ORAREDHAP_LOCUS41201</name>
</gene>
<evidence type="ECO:0000313" key="2">
    <source>
        <dbReference type="EMBL" id="CAB4316214.1"/>
    </source>
</evidence>
<sequence length="59" mass="6900">MGFRIVYGVLFLSFSCACIKLIHLMLHPVFYSTTLRTDGKLRLHQGQMLTKNREKNWVS</sequence>
<keyword evidence="1" id="KW-0472">Membrane</keyword>
<protein>
    <submittedName>
        <fullName evidence="2">Uncharacterized protein</fullName>
    </submittedName>
</protein>
<evidence type="ECO:0000256" key="1">
    <source>
        <dbReference type="SAM" id="Phobius"/>
    </source>
</evidence>
<organism evidence="2 3">
    <name type="scientific">Prunus armeniaca</name>
    <name type="common">Apricot</name>
    <name type="synonym">Armeniaca vulgaris</name>
    <dbReference type="NCBI Taxonomy" id="36596"/>
    <lineage>
        <taxon>Eukaryota</taxon>
        <taxon>Viridiplantae</taxon>
        <taxon>Streptophyta</taxon>
        <taxon>Embryophyta</taxon>
        <taxon>Tracheophyta</taxon>
        <taxon>Spermatophyta</taxon>
        <taxon>Magnoliopsida</taxon>
        <taxon>eudicotyledons</taxon>
        <taxon>Gunneridae</taxon>
        <taxon>Pentapetalae</taxon>
        <taxon>rosids</taxon>
        <taxon>fabids</taxon>
        <taxon>Rosales</taxon>
        <taxon>Rosaceae</taxon>
        <taxon>Amygdaloideae</taxon>
        <taxon>Amygdaleae</taxon>
        <taxon>Prunus</taxon>
    </lineage>
</organism>
<accession>A0A6J5XYT8</accession>
<keyword evidence="1" id="KW-1133">Transmembrane helix</keyword>
<keyword evidence="1" id="KW-0812">Transmembrane</keyword>
<dbReference type="OrthoDB" id="1726497at2759"/>
<proteinExistence type="predicted"/>
<evidence type="ECO:0000313" key="3">
    <source>
        <dbReference type="Proteomes" id="UP000507245"/>
    </source>
</evidence>